<dbReference type="Proteomes" id="UP001220478">
    <property type="component" value="Chromosome"/>
</dbReference>
<dbReference type="SMART" id="SM00357">
    <property type="entry name" value="CSP"/>
    <property type="match status" value="1"/>
</dbReference>
<feature type="binding site" evidence="9">
    <location>
        <position position="412"/>
    </location>
    <ligand>
        <name>ATP</name>
        <dbReference type="ChEBI" id="CHEBI:30616"/>
    </ligand>
</feature>
<dbReference type="CDD" id="cd01128">
    <property type="entry name" value="rho_factor_C"/>
    <property type="match status" value="1"/>
</dbReference>
<dbReference type="GO" id="GO:0016787">
    <property type="term" value="F:hydrolase activity"/>
    <property type="evidence" value="ECO:0007669"/>
    <property type="project" value="UniProtKB-KW"/>
</dbReference>
<evidence type="ECO:0000256" key="1">
    <source>
        <dbReference type="ARBA" id="ARBA00022472"/>
    </source>
</evidence>
<dbReference type="Gene3D" id="2.40.50.140">
    <property type="entry name" value="Nucleic acid-binding proteins"/>
    <property type="match status" value="1"/>
</dbReference>
<dbReference type="Pfam" id="PF00006">
    <property type="entry name" value="ATP-synt_ab"/>
    <property type="match status" value="1"/>
</dbReference>
<evidence type="ECO:0000256" key="2">
    <source>
        <dbReference type="ARBA" id="ARBA00022741"/>
    </source>
</evidence>
<evidence type="ECO:0000256" key="11">
    <source>
        <dbReference type="PROSITE-ProRule" id="PRU01203"/>
    </source>
</evidence>
<protein>
    <recommendedName>
        <fullName evidence="9 10">Transcription termination factor Rho</fullName>
        <ecNumber evidence="9 10">3.6.4.-</ecNumber>
    </recommendedName>
    <alternativeName>
        <fullName evidence="9">ATP-dependent helicase Rho</fullName>
    </alternativeName>
</protein>
<evidence type="ECO:0000256" key="6">
    <source>
        <dbReference type="ARBA" id="ARBA00022884"/>
    </source>
</evidence>
<organism evidence="14 15">
    <name type="scientific">Amygdalobacter indicium</name>
    <dbReference type="NCBI Taxonomy" id="3029272"/>
    <lineage>
        <taxon>Bacteria</taxon>
        <taxon>Bacillati</taxon>
        <taxon>Bacillota</taxon>
        <taxon>Clostridia</taxon>
        <taxon>Eubacteriales</taxon>
        <taxon>Oscillospiraceae</taxon>
        <taxon>Amygdalobacter</taxon>
    </lineage>
</organism>
<dbReference type="InterPro" id="IPR027417">
    <property type="entry name" value="P-loop_NTPase"/>
</dbReference>
<dbReference type="PROSITE" id="PS51856">
    <property type="entry name" value="RHO_RNA_BD"/>
    <property type="match status" value="1"/>
</dbReference>
<keyword evidence="7 9" id="KW-0805">Transcription regulation</keyword>
<dbReference type="InterPro" id="IPR011129">
    <property type="entry name" value="CSD"/>
</dbReference>
<feature type="binding site" evidence="9">
    <location>
        <begin position="381"/>
        <end position="386"/>
    </location>
    <ligand>
        <name>ATP</name>
        <dbReference type="ChEBI" id="CHEBI:30616"/>
    </ligand>
</feature>
<feature type="domain" description="Rho RNA-BD" evidence="13">
    <location>
        <begin position="253"/>
        <end position="326"/>
    </location>
</feature>
<keyword evidence="3 9" id="KW-0378">Hydrolase</keyword>
<comment type="similarity">
    <text evidence="9 11">Belongs to the Rho family.</text>
</comment>
<dbReference type="NCBIfam" id="TIGR00767">
    <property type="entry name" value="rho"/>
    <property type="match status" value="1"/>
</dbReference>
<evidence type="ECO:0000256" key="10">
    <source>
        <dbReference type="NCBIfam" id="TIGR00767"/>
    </source>
</evidence>
<proteinExistence type="inferred from homology"/>
<dbReference type="InterPro" id="IPR041703">
    <property type="entry name" value="Rho_factor_ATP-bd"/>
</dbReference>
<feature type="compositionally biased region" description="Polar residues" evidence="12">
    <location>
        <begin position="143"/>
        <end position="160"/>
    </location>
</feature>
<dbReference type="InterPro" id="IPR011113">
    <property type="entry name" value="Rho_RNA-bd"/>
</dbReference>
<dbReference type="HAMAP" id="MF_01884">
    <property type="entry name" value="Rho"/>
    <property type="match status" value="1"/>
</dbReference>
<keyword evidence="2 9" id="KW-0547">Nucleotide-binding</keyword>
<dbReference type="InterPro" id="IPR012340">
    <property type="entry name" value="NA-bd_OB-fold"/>
</dbReference>
<keyword evidence="6 9" id="KW-0694">RNA-binding</keyword>
<dbReference type="SUPFAM" id="SSF52540">
    <property type="entry name" value="P-loop containing nucleoside triphosphate hydrolases"/>
    <property type="match status" value="1"/>
</dbReference>
<keyword evidence="5 9" id="KW-0067">ATP-binding</keyword>
<gene>
    <name evidence="9 14" type="primary">rho</name>
    <name evidence="14" type="ORF">PYS61_03755</name>
</gene>
<feature type="binding site" evidence="9">
    <location>
        <begin position="369"/>
        <end position="374"/>
    </location>
    <ligand>
        <name>ATP</name>
        <dbReference type="ChEBI" id="CHEBI:30616"/>
    </ligand>
</feature>
<dbReference type="Pfam" id="PF07497">
    <property type="entry name" value="Rho_RNA_bind"/>
    <property type="match status" value="1"/>
</dbReference>
<keyword evidence="4 9" id="KW-0347">Helicase</keyword>
<feature type="region of interest" description="Disordered" evidence="12">
    <location>
        <begin position="104"/>
        <end position="195"/>
    </location>
</feature>
<reference evidence="14 15" key="1">
    <citation type="submission" date="2023-02" db="EMBL/GenBank/DDBJ databases">
        <title>Novel Oscillospiraceae bacterial genomes.</title>
        <authorList>
            <person name="Srinivasan S."/>
            <person name="Austin M.N."/>
            <person name="Fiedler T.L."/>
            <person name="Strenk S.M."/>
            <person name="Agnew K.J."/>
            <person name="Nagana Gowda G.A."/>
            <person name="Raftery D."/>
            <person name="Beamer M.A."/>
            <person name="Achilles S.L."/>
            <person name="Wiesenfeld H.C."/>
            <person name="Fredricks D.N."/>
            <person name="Hillier S.L."/>
        </authorList>
    </citation>
    <scope>NUCLEOTIDE SEQUENCE [LARGE SCALE GENOMIC DNA]</scope>
    <source>
        <strain evidence="14 15">CHIC02 1186E3-8</strain>
    </source>
</reference>
<accession>A0ABY8C305</accession>
<dbReference type="EMBL" id="CP118868">
    <property type="protein sequence ID" value="WEG35066.1"/>
    <property type="molecule type" value="Genomic_DNA"/>
</dbReference>
<evidence type="ECO:0000256" key="8">
    <source>
        <dbReference type="ARBA" id="ARBA00023163"/>
    </source>
</evidence>
<dbReference type="RefSeq" id="WP_315571095.1">
    <property type="nucleotide sequence ID" value="NZ_CP118868.1"/>
</dbReference>
<dbReference type="SUPFAM" id="SSF50249">
    <property type="entry name" value="Nucleic acid-binding proteins"/>
    <property type="match status" value="1"/>
</dbReference>
<feature type="compositionally biased region" description="Basic and acidic residues" evidence="12">
    <location>
        <begin position="163"/>
        <end position="193"/>
    </location>
</feature>
<dbReference type="NCBIfam" id="NF006886">
    <property type="entry name" value="PRK09376.1"/>
    <property type="match status" value="1"/>
</dbReference>
<keyword evidence="1 9" id="KW-0806">Transcription termination</keyword>
<evidence type="ECO:0000256" key="7">
    <source>
        <dbReference type="ARBA" id="ARBA00023015"/>
    </source>
</evidence>
<comment type="function">
    <text evidence="9">Facilitates transcription termination by a mechanism that involves Rho binding to the nascent RNA, activation of Rho's RNA-dependent ATPase activity, and release of the mRNA from the DNA template.</text>
</comment>
<evidence type="ECO:0000256" key="3">
    <source>
        <dbReference type="ARBA" id="ARBA00022801"/>
    </source>
</evidence>
<keyword evidence="8 9" id="KW-0804">Transcription</keyword>
<dbReference type="PANTHER" id="PTHR46425:SF1">
    <property type="entry name" value="TRANSCRIPTION TERMINATION FACTOR RHO"/>
    <property type="match status" value="1"/>
</dbReference>
<evidence type="ECO:0000256" key="9">
    <source>
        <dbReference type="HAMAP-Rule" id="MF_01884"/>
    </source>
</evidence>
<evidence type="ECO:0000256" key="4">
    <source>
        <dbReference type="ARBA" id="ARBA00022806"/>
    </source>
</evidence>
<feature type="compositionally biased region" description="Basic and acidic residues" evidence="12">
    <location>
        <begin position="128"/>
        <end position="142"/>
    </location>
</feature>
<evidence type="ECO:0000259" key="13">
    <source>
        <dbReference type="PROSITE" id="PS51856"/>
    </source>
</evidence>
<keyword evidence="15" id="KW-1185">Reference proteome</keyword>
<evidence type="ECO:0000256" key="12">
    <source>
        <dbReference type="SAM" id="MobiDB-lite"/>
    </source>
</evidence>
<dbReference type="Gene3D" id="3.40.50.300">
    <property type="entry name" value="P-loop containing nucleotide triphosphate hydrolases"/>
    <property type="match status" value="1"/>
</dbReference>
<name>A0ABY8C305_9FIRM</name>
<dbReference type="InterPro" id="IPR000194">
    <property type="entry name" value="ATPase_F1/V1/A1_a/bsu_nucl-bd"/>
</dbReference>
<dbReference type="InterPro" id="IPR003593">
    <property type="entry name" value="AAA+_ATPase"/>
</dbReference>
<dbReference type="PANTHER" id="PTHR46425">
    <property type="entry name" value="TRANSCRIPTION TERMINATION FACTOR RHO"/>
    <property type="match status" value="1"/>
</dbReference>
<dbReference type="InterPro" id="IPR004665">
    <property type="entry name" value="Term_rho"/>
</dbReference>
<evidence type="ECO:0000256" key="5">
    <source>
        <dbReference type="ARBA" id="ARBA00022840"/>
    </source>
</evidence>
<comment type="caution">
    <text evidence="9">Lacks conserved residue(s) required for the propagation of feature annotation.</text>
</comment>
<feature type="compositionally biased region" description="Basic and acidic residues" evidence="12">
    <location>
        <begin position="106"/>
        <end position="119"/>
    </location>
</feature>
<evidence type="ECO:0000313" key="14">
    <source>
        <dbReference type="EMBL" id="WEG35066.1"/>
    </source>
</evidence>
<dbReference type="SMART" id="SM00382">
    <property type="entry name" value="AAA"/>
    <property type="match status" value="1"/>
</dbReference>
<dbReference type="EC" id="3.6.4.-" evidence="9 10"/>
<sequence>MVPIFYSELSKETLVKLLVKRKLMKISKALPKKRQELMETLMADDQAHGYKTIVEANPDVEFTPEMFSKKPRKKEIYEQKIMTQEAAAEQGFIANSAEPKILPTEAGERQKETVKEAAKKAQTVSPTNEEKKQILTVRDDNSNTKITVTPRTPQIQTKSYKANKADNSRKFNAHKRENRNSENNKKYAKKATENSELNYENTPEVLLNSEIENNNNVAPEIITVNENQAVNPVNENSEVNEINETEALEPEKREVVGGVLNITQEGYGFLRTENYNLSSNDYFVSPQLIRRFNLREGDYVRAYLRKKRGDERFQAINYIKDVNDLSPEKLFKRPNFSRLVPIYTQERYTLETSSNELSTRIIDLICPIGKGQRGMIVSPPKAGKTILLQKIADAISHNNPEAHLIVLLIDERPEEVTDMQRRINGEVVYSTFDQTAENHVRITELVLERAKRLVELGRDVVILLDSITRLARAYNLTINPTGRTLSGGLDPGALYGPKRFFGAARKIENGGSLTIVATALVETGSRMDEVIFEEFKGTGNMEVFLDRKLSEKRIFPAIDINRSGTRREELLLNERELDCVWAIRKALSRLDTASVTELILNFMQKTKNNAHFIECITMSLNDKDIIESLVKKNTGNKNNSANAF</sequence>
<evidence type="ECO:0000313" key="15">
    <source>
        <dbReference type="Proteomes" id="UP001220478"/>
    </source>
</evidence>
<comment type="subunit">
    <text evidence="9">Homohexamer. The homohexamer assembles into an open ring structure.</text>
</comment>